<dbReference type="PANTHER" id="PTHR31297">
    <property type="entry name" value="GLUCAN ENDO-1,6-BETA-GLUCOSIDASE B"/>
    <property type="match status" value="1"/>
</dbReference>
<evidence type="ECO:0000256" key="7">
    <source>
        <dbReference type="RuleBase" id="RU361153"/>
    </source>
</evidence>
<dbReference type="EMBL" id="MU006095">
    <property type="protein sequence ID" value="KAF2839339.1"/>
    <property type="molecule type" value="Genomic_DNA"/>
</dbReference>
<evidence type="ECO:0000256" key="2">
    <source>
        <dbReference type="ARBA" id="ARBA00022801"/>
    </source>
</evidence>
<dbReference type="OrthoDB" id="62120at2759"/>
<dbReference type="Proteomes" id="UP000799429">
    <property type="component" value="Unassembled WGS sequence"/>
</dbReference>
<evidence type="ECO:0000259" key="9">
    <source>
        <dbReference type="Pfam" id="PF00150"/>
    </source>
</evidence>
<dbReference type="GO" id="GO:0004338">
    <property type="term" value="F:glucan exo-1,3-beta-glucosidase activity"/>
    <property type="evidence" value="ECO:0007669"/>
    <property type="project" value="UniProtKB-EC"/>
</dbReference>
<evidence type="ECO:0000256" key="3">
    <source>
        <dbReference type="ARBA" id="ARBA00023295"/>
    </source>
</evidence>
<comment type="caution">
    <text evidence="10">The sequence shown here is derived from an EMBL/GenBank/DDBJ whole genome shotgun (WGS) entry which is preliminary data.</text>
</comment>
<keyword evidence="11" id="KW-1185">Reference proteome</keyword>
<accession>A0A9P4VT87</accession>
<evidence type="ECO:0000256" key="8">
    <source>
        <dbReference type="SAM" id="SignalP"/>
    </source>
</evidence>
<dbReference type="PANTHER" id="PTHR31297:SF8">
    <property type="entry name" value="GLYCOSIDE HYDROLASE FAMILY 5 DOMAIN-CONTAINING PROTEIN"/>
    <property type="match status" value="1"/>
</dbReference>
<dbReference type="SUPFAM" id="SSF51445">
    <property type="entry name" value="(Trans)glycosidases"/>
    <property type="match status" value="1"/>
</dbReference>
<evidence type="ECO:0000313" key="10">
    <source>
        <dbReference type="EMBL" id="KAF2839339.1"/>
    </source>
</evidence>
<evidence type="ECO:0000313" key="11">
    <source>
        <dbReference type="Proteomes" id="UP000799429"/>
    </source>
</evidence>
<dbReference type="InterPro" id="IPR017853">
    <property type="entry name" value="GH"/>
</dbReference>
<name>A0A9P4VT87_9PEZI</name>
<keyword evidence="2 7" id="KW-0378">Hydrolase</keyword>
<reference evidence="10" key="1">
    <citation type="journal article" date="2020" name="Stud. Mycol.">
        <title>101 Dothideomycetes genomes: a test case for predicting lifestyles and emergence of pathogens.</title>
        <authorList>
            <person name="Haridas S."/>
            <person name="Albert R."/>
            <person name="Binder M."/>
            <person name="Bloem J."/>
            <person name="Labutti K."/>
            <person name="Salamov A."/>
            <person name="Andreopoulos B."/>
            <person name="Baker S."/>
            <person name="Barry K."/>
            <person name="Bills G."/>
            <person name="Bluhm B."/>
            <person name="Cannon C."/>
            <person name="Castanera R."/>
            <person name="Culley D."/>
            <person name="Daum C."/>
            <person name="Ezra D."/>
            <person name="Gonzalez J."/>
            <person name="Henrissat B."/>
            <person name="Kuo A."/>
            <person name="Liang C."/>
            <person name="Lipzen A."/>
            <person name="Lutzoni F."/>
            <person name="Magnuson J."/>
            <person name="Mondo S."/>
            <person name="Nolan M."/>
            <person name="Ohm R."/>
            <person name="Pangilinan J."/>
            <person name="Park H.-J."/>
            <person name="Ramirez L."/>
            <person name="Alfaro M."/>
            <person name="Sun H."/>
            <person name="Tritt A."/>
            <person name="Yoshinaga Y."/>
            <person name="Zwiers L.-H."/>
            <person name="Turgeon B."/>
            <person name="Goodwin S."/>
            <person name="Spatafora J."/>
            <person name="Crous P."/>
            <person name="Grigoriev I."/>
        </authorList>
    </citation>
    <scope>NUCLEOTIDE SEQUENCE</scope>
    <source>
        <strain evidence="10">CBS 101060</strain>
    </source>
</reference>
<dbReference type="GO" id="GO:0009251">
    <property type="term" value="P:glucan catabolic process"/>
    <property type="evidence" value="ECO:0007669"/>
    <property type="project" value="TreeGrafter"/>
</dbReference>
<feature type="domain" description="Glycoside hydrolase family 5" evidence="9">
    <location>
        <begin position="80"/>
        <end position="341"/>
    </location>
</feature>
<dbReference type="InterPro" id="IPR050386">
    <property type="entry name" value="Glycosyl_hydrolase_5"/>
</dbReference>
<comment type="similarity">
    <text evidence="1 7">Belongs to the glycosyl hydrolase 5 (cellulase A) family.</text>
</comment>
<evidence type="ECO:0000256" key="5">
    <source>
        <dbReference type="ARBA" id="ARBA00036824"/>
    </source>
</evidence>
<organism evidence="10 11">
    <name type="scientific">Patellaria atrata CBS 101060</name>
    <dbReference type="NCBI Taxonomy" id="1346257"/>
    <lineage>
        <taxon>Eukaryota</taxon>
        <taxon>Fungi</taxon>
        <taxon>Dikarya</taxon>
        <taxon>Ascomycota</taxon>
        <taxon>Pezizomycotina</taxon>
        <taxon>Dothideomycetes</taxon>
        <taxon>Dothideomycetes incertae sedis</taxon>
        <taxon>Patellariales</taxon>
        <taxon>Patellariaceae</taxon>
        <taxon>Patellaria</taxon>
    </lineage>
</organism>
<evidence type="ECO:0000256" key="4">
    <source>
        <dbReference type="ARBA" id="ARBA00023316"/>
    </source>
</evidence>
<dbReference type="AlphaFoldDB" id="A0A9P4VT87"/>
<dbReference type="GO" id="GO:0071555">
    <property type="term" value="P:cell wall organization"/>
    <property type="evidence" value="ECO:0007669"/>
    <property type="project" value="UniProtKB-KW"/>
</dbReference>
<gene>
    <name evidence="10" type="ORF">M501DRAFT_1016418</name>
</gene>
<feature type="chain" id="PRO_5040468037" description="glucan 1,3-beta-glucosidase" evidence="8">
    <location>
        <begin position="19"/>
        <end position="417"/>
    </location>
</feature>
<dbReference type="GO" id="GO:0009986">
    <property type="term" value="C:cell surface"/>
    <property type="evidence" value="ECO:0007669"/>
    <property type="project" value="TreeGrafter"/>
</dbReference>
<dbReference type="EC" id="3.2.1.58" evidence="6"/>
<dbReference type="InterPro" id="IPR001547">
    <property type="entry name" value="Glyco_hydro_5"/>
</dbReference>
<dbReference type="FunFam" id="3.20.20.80:FF:000033">
    <property type="entry name" value="Glucan 1,3-beta-glucosidase A"/>
    <property type="match status" value="1"/>
</dbReference>
<proteinExistence type="inferred from homology"/>
<dbReference type="GO" id="GO:0005576">
    <property type="term" value="C:extracellular region"/>
    <property type="evidence" value="ECO:0007669"/>
    <property type="project" value="TreeGrafter"/>
</dbReference>
<dbReference type="Pfam" id="PF00150">
    <property type="entry name" value="Cellulase"/>
    <property type="match status" value="1"/>
</dbReference>
<evidence type="ECO:0000256" key="6">
    <source>
        <dbReference type="ARBA" id="ARBA00038929"/>
    </source>
</evidence>
<keyword evidence="4" id="KW-0961">Cell wall biogenesis/degradation</keyword>
<keyword evidence="8" id="KW-0732">Signal</keyword>
<feature type="signal peptide" evidence="8">
    <location>
        <begin position="1"/>
        <end position="18"/>
    </location>
</feature>
<sequence length="417" mass="45713">MKIVGVVVGLLAVGSASAAPSTISPRNTPFTWGSTKIRGVNLGGWLVLEPWITPTIFTHPSAVGIVDEFTLGASYGIAALPDLRHHWSTFVTKSDFQAIAAVGLNTVRIPIGFWAFDTFNTPYLSGQAPYLEKAVRWARETGLKVIIDLHGAPGSQNGFDNSGQQRDTPGWGTGATVQQTLQVLHKIQSKYAALEYQDVVIGIEILNEPMGPVVDKTILRQFYRDGFAQTRSVSPSTTVVLSDAFFRPREWNGFLTPQDSGAQNVALDHHEYQIFDMGQITWSHAQHISGVCDGAEAYSGADKWTFVGEWTGAMTDCAHWVNGVGRGARYDGTYLTTTAIGSCGHASSEISSWSPELRDVTRRYIEAQIAVFEAKTQGWVFWTWKTERSPEWDMQRLVTAGLFPTHLAEVGGRGLIC</sequence>
<evidence type="ECO:0000256" key="1">
    <source>
        <dbReference type="ARBA" id="ARBA00005641"/>
    </source>
</evidence>
<protein>
    <recommendedName>
        <fullName evidence="6">glucan 1,3-beta-glucosidase</fullName>
        <ecNumber evidence="6">3.2.1.58</ecNumber>
    </recommendedName>
</protein>
<comment type="catalytic activity">
    <reaction evidence="5">
        <text>Successive hydrolysis of beta-D-glucose units from the non-reducing ends of (1-&gt;3)-beta-D-glucans, releasing alpha-glucose.</text>
        <dbReference type="EC" id="3.2.1.58"/>
    </reaction>
</comment>
<keyword evidence="3 7" id="KW-0326">Glycosidase</keyword>
<dbReference type="Gene3D" id="3.20.20.80">
    <property type="entry name" value="Glycosidases"/>
    <property type="match status" value="1"/>
</dbReference>